<feature type="region of interest" description="Disordered" evidence="1">
    <location>
        <begin position="1"/>
        <end position="23"/>
    </location>
</feature>
<feature type="compositionally biased region" description="Basic residues" evidence="1">
    <location>
        <begin position="13"/>
        <end position="23"/>
    </location>
</feature>
<accession>A0ABD1QEN9</accession>
<gene>
    <name evidence="3" type="ORF">Adt_35421</name>
</gene>
<evidence type="ECO:0000259" key="2">
    <source>
        <dbReference type="Pfam" id="PF20167"/>
    </source>
</evidence>
<comment type="caution">
    <text evidence="3">The sequence shown here is derived from an EMBL/GenBank/DDBJ whole genome shotgun (WGS) entry which is preliminary data.</text>
</comment>
<keyword evidence="4" id="KW-1185">Reference proteome</keyword>
<dbReference type="EMBL" id="JBFOLK010000011">
    <property type="protein sequence ID" value="KAL2474685.1"/>
    <property type="molecule type" value="Genomic_DNA"/>
</dbReference>
<name>A0ABD1QEN9_9LAMI</name>
<dbReference type="InterPro" id="IPR046796">
    <property type="entry name" value="Transposase_32_dom"/>
</dbReference>
<organism evidence="3 4">
    <name type="scientific">Abeliophyllum distichum</name>
    <dbReference type="NCBI Taxonomy" id="126358"/>
    <lineage>
        <taxon>Eukaryota</taxon>
        <taxon>Viridiplantae</taxon>
        <taxon>Streptophyta</taxon>
        <taxon>Embryophyta</taxon>
        <taxon>Tracheophyta</taxon>
        <taxon>Spermatophyta</taxon>
        <taxon>Magnoliopsida</taxon>
        <taxon>eudicotyledons</taxon>
        <taxon>Gunneridae</taxon>
        <taxon>Pentapetalae</taxon>
        <taxon>asterids</taxon>
        <taxon>lamiids</taxon>
        <taxon>Lamiales</taxon>
        <taxon>Oleaceae</taxon>
        <taxon>Forsythieae</taxon>
        <taxon>Abeliophyllum</taxon>
    </lineage>
</organism>
<reference evidence="4" key="1">
    <citation type="submission" date="2024-07" db="EMBL/GenBank/DDBJ databases">
        <title>Two chromosome-level genome assemblies of Korean endemic species Abeliophyllum distichum and Forsythia ovata (Oleaceae).</title>
        <authorList>
            <person name="Jang H."/>
        </authorList>
    </citation>
    <scope>NUCLEOTIDE SEQUENCE [LARGE SCALE GENOMIC DNA]</scope>
</reference>
<dbReference type="Pfam" id="PF20167">
    <property type="entry name" value="Transposase_32"/>
    <property type="match status" value="1"/>
</dbReference>
<feature type="domain" description="Putative plant transposon protein" evidence="2">
    <location>
        <begin position="79"/>
        <end position="227"/>
    </location>
</feature>
<evidence type="ECO:0000256" key="1">
    <source>
        <dbReference type="SAM" id="MobiDB-lite"/>
    </source>
</evidence>
<proteinExistence type="predicted"/>
<protein>
    <recommendedName>
        <fullName evidence="2">Putative plant transposon protein domain-containing protein</fullName>
    </recommendedName>
</protein>
<dbReference type="Proteomes" id="UP001604336">
    <property type="component" value="Unassembled WGS sequence"/>
</dbReference>
<evidence type="ECO:0000313" key="3">
    <source>
        <dbReference type="EMBL" id="KAL2474685.1"/>
    </source>
</evidence>
<sequence length="232" mass="27578">MAPRRSVSTVAKKEKRKATRGTSKRARAETIDFFHYLSEKHEERFEKLTSHWSIWRKWRLQLEDFPHSELFNLIDVCIWSQIAETLHKIYSQLVHEFYANFNQEIDTHGMDHYGHTWVQGKWFMFTPLIIKHCYKITSDDVPPLPTIHDMGEVDQFLYDRDDAWLLLGKDFGHSKLTDSLLILNLFVSHNIDLTTHRTTINDAKAQFLYHLAYERKLDLESYIYTLISNLGF</sequence>
<dbReference type="AlphaFoldDB" id="A0ABD1QEN9"/>
<evidence type="ECO:0000313" key="4">
    <source>
        <dbReference type="Proteomes" id="UP001604336"/>
    </source>
</evidence>